<sequence>MDICSLHTAIYHSLMEQIAVINAQGQIVDVNRAWIEFGQNNGANPCIEWTKINYLDALKKSMLEGDDLASQAYQGIQAIIQGQSSCYYHEYPCHSQNEQRWFLMRVVPLKIEQYQYWVISHHNITQRKLAEMLSEFQATHDPLTGLSNRRLFHQEIEAALFENQQQHNGLCLMMIDLDNFKHFNDTHGHQAGDLCLVRIADILRQDLTIPSSAYRLGGDEFALILSLVTQQQAQEIAVNLSQNIQGLRLLCGNKLQVTASIGGIFITGDTQISSHLLINETDLKTVIKVKRGTKNSYLLDTIPTTNTSVPSNRESLITSEKGVDFQHPS</sequence>
<organism evidence="2 3">
    <name type="scientific">Vibrio metoecus</name>
    <dbReference type="NCBI Taxonomy" id="1481663"/>
    <lineage>
        <taxon>Bacteria</taxon>
        <taxon>Pseudomonadati</taxon>
        <taxon>Pseudomonadota</taxon>
        <taxon>Gammaproteobacteria</taxon>
        <taxon>Vibrionales</taxon>
        <taxon>Vibrionaceae</taxon>
        <taxon>Vibrio</taxon>
    </lineage>
</organism>
<dbReference type="InterPro" id="IPR035965">
    <property type="entry name" value="PAS-like_dom_sf"/>
</dbReference>
<dbReference type="InterPro" id="IPR000160">
    <property type="entry name" value="GGDEF_dom"/>
</dbReference>
<accession>A0A0Q0KLT1</accession>
<reference evidence="2 3" key="1">
    <citation type="journal article" date="2015" name="Genome Biol. Evol.">
        <title>The Dynamics of Genetic Interactions between Vibrio metoecus and Vibrio cholerae, Two Close Relatives Co-Occurring in the Environment.</title>
        <authorList>
            <person name="Orata F.D."/>
            <person name="Kirchberger P.C."/>
            <person name="Meheust R."/>
            <person name="Barlow E.J."/>
            <person name="Tarr C.L."/>
            <person name="Boucher Y."/>
        </authorList>
    </citation>
    <scope>NUCLEOTIDE SEQUENCE [LARGE SCALE GENOMIC DNA]</scope>
    <source>
        <strain evidence="2 3">08-2459</strain>
    </source>
</reference>
<evidence type="ECO:0000259" key="1">
    <source>
        <dbReference type="PROSITE" id="PS50887"/>
    </source>
</evidence>
<dbReference type="PANTHER" id="PTHR46663:SF4">
    <property type="entry name" value="DIGUANYLATE CYCLASE DGCT-RELATED"/>
    <property type="match status" value="1"/>
</dbReference>
<dbReference type="PATRIC" id="fig|1481663.8.peg.3234"/>
<dbReference type="InterPro" id="IPR029787">
    <property type="entry name" value="Nucleotide_cyclase"/>
</dbReference>
<evidence type="ECO:0000313" key="2">
    <source>
        <dbReference type="EMBL" id="KQA24364.1"/>
    </source>
</evidence>
<dbReference type="Gene3D" id="3.30.70.270">
    <property type="match status" value="1"/>
</dbReference>
<evidence type="ECO:0000313" key="3">
    <source>
        <dbReference type="Proteomes" id="UP000053724"/>
    </source>
</evidence>
<dbReference type="PANTHER" id="PTHR46663">
    <property type="entry name" value="DIGUANYLATE CYCLASE DGCT-RELATED"/>
    <property type="match status" value="1"/>
</dbReference>
<feature type="domain" description="GGDEF" evidence="1">
    <location>
        <begin position="168"/>
        <end position="301"/>
    </location>
</feature>
<dbReference type="Proteomes" id="UP000053724">
    <property type="component" value="Unassembled WGS sequence"/>
</dbReference>
<dbReference type="InterPro" id="IPR043128">
    <property type="entry name" value="Rev_trsase/Diguanyl_cyclase"/>
</dbReference>
<comment type="caution">
    <text evidence="2">The sequence shown here is derived from an EMBL/GenBank/DDBJ whole genome shotgun (WGS) entry which is preliminary data.</text>
</comment>
<proteinExistence type="predicted"/>
<name>A0A0Q0KLT1_VIBMT</name>
<dbReference type="SMART" id="SM00267">
    <property type="entry name" value="GGDEF"/>
    <property type="match status" value="1"/>
</dbReference>
<dbReference type="NCBIfam" id="TIGR00254">
    <property type="entry name" value="GGDEF"/>
    <property type="match status" value="1"/>
</dbReference>
<dbReference type="SUPFAM" id="SSF55073">
    <property type="entry name" value="Nucleotide cyclase"/>
    <property type="match status" value="1"/>
</dbReference>
<gene>
    <name evidence="2" type="ORF">AAY55_04265</name>
</gene>
<dbReference type="PROSITE" id="PS50887">
    <property type="entry name" value="GGDEF"/>
    <property type="match status" value="1"/>
</dbReference>
<dbReference type="InterPro" id="IPR052163">
    <property type="entry name" value="DGC-Regulatory_Protein"/>
</dbReference>
<dbReference type="Pfam" id="PF00990">
    <property type="entry name" value="GGDEF"/>
    <property type="match status" value="1"/>
</dbReference>
<dbReference type="Gene3D" id="3.30.450.20">
    <property type="entry name" value="PAS domain"/>
    <property type="match status" value="1"/>
</dbReference>
<dbReference type="CDD" id="cd01949">
    <property type="entry name" value="GGDEF"/>
    <property type="match status" value="1"/>
</dbReference>
<dbReference type="AlphaFoldDB" id="A0A0Q0KLT1"/>
<protein>
    <submittedName>
        <fullName evidence="2">Diguanylate cyclase</fullName>
    </submittedName>
</protein>
<dbReference type="EMBL" id="LCUF01000003">
    <property type="protein sequence ID" value="KQA24364.1"/>
    <property type="molecule type" value="Genomic_DNA"/>
</dbReference>
<dbReference type="SUPFAM" id="SSF55785">
    <property type="entry name" value="PYP-like sensor domain (PAS domain)"/>
    <property type="match status" value="1"/>
</dbReference>